<dbReference type="EMBL" id="JACSEA010000003">
    <property type="protein sequence ID" value="KAF7405443.1"/>
    <property type="molecule type" value="Genomic_DNA"/>
</dbReference>
<evidence type="ECO:0000313" key="2">
    <source>
        <dbReference type="EMBL" id="KAF7405443.1"/>
    </source>
</evidence>
<sequence length="208" mass="23729">MVVDSLEEKLARASEKLIGFRFHHNFSIINNYGSDRKQPKLELKRLTNVIDSDVEKSITSSPIKNSSFEDNNSHESVDINISSSNVSTKISEKFMERCDVILPRREGLFNIVVRTLALVRRNRILQERVNALRAETHDFIRSVLNNPQNKCRQQEDMITTTSRCKDAIVSSSTERIVLKPTLSHAPDTRNSSPDIVTSTCQSPWENED</sequence>
<feature type="compositionally biased region" description="Polar residues" evidence="1">
    <location>
        <begin position="188"/>
        <end position="208"/>
    </location>
</feature>
<feature type="region of interest" description="Disordered" evidence="1">
    <location>
        <begin position="181"/>
        <end position="208"/>
    </location>
</feature>
<name>A0A834KEW8_VESVU</name>
<evidence type="ECO:0000256" key="1">
    <source>
        <dbReference type="SAM" id="MobiDB-lite"/>
    </source>
</evidence>
<reference evidence="2" key="1">
    <citation type="journal article" date="2020" name="G3 (Bethesda)">
        <title>High-Quality Assemblies for Three Invasive Social Wasps from the &lt;i&gt;Vespula&lt;/i&gt; Genus.</title>
        <authorList>
            <person name="Harrop T.W.R."/>
            <person name="Guhlin J."/>
            <person name="McLaughlin G.M."/>
            <person name="Permina E."/>
            <person name="Stockwell P."/>
            <person name="Gilligan J."/>
            <person name="Le Lec M.F."/>
            <person name="Gruber M.A.M."/>
            <person name="Quinn O."/>
            <person name="Lovegrove M."/>
            <person name="Duncan E.J."/>
            <person name="Remnant E.J."/>
            <person name="Van Eeckhoven J."/>
            <person name="Graham B."/>
            <person name="Knapp R.A."/>
            <person name="Langford K.W."/>
            <person name="Kronenberg Z."/>
            <person name="Press M.O."/>
            <person name="Eacker S.M."/>
            <person name="Wilson-Rankin E.E."/>
            <person name="Purcell J."/>
            <person name="Lester P.J."/>
            <person name="Dearden P.K."/>
        </authorList>
    </citation>
    <scope>NUCLEOTIDE SEQUENCE</scope>
    <source>
        <strain evidence="2">Marl-1</strain>
    </source>
</reference>
<dbReference type="Proteomes" id="UP000614350">
    <property type="component" value="Unassembled WGS sequence"/>
</dbReference>
<organism evidence="2 3">
    <name type="scientific">Vespula vulgaris</name>
    <name type="common">Yellow jacket</name>
    <name type="synonym">Wasp</name>
    <dbReference type="NCBI Taxonomy" id="7454"/>
    <lineage>
        <taxon>Eukaryota</taxon>
        <taxon>Metazoa</taxon>
        <taxon>Ecdysozoa</taxon>
        <taxon>Arthropoda</taxon>
        <taxon>Hexapoda</taxon>
        <taxon>Insecta</taxon>
        <taxon>Pterygota</taxon>
        <taxon>Neoptera</taxon>
        <taxon>Endopterygota</taxon>
        <taxon>Hymenoptera</taxon>
        <taxon>Apocrita</taxon>
        <taxon>Aculeata</taxon>
        <taxon>Vespoidea</taxon>
        <taxon>Vespidae</taxon>
        <taxon>Vespinae</taxon>
        <taxon>Vespula</taxon>
    </lineage>
</organism>
<comment type="caution">
    <text evidence="2">The sequence shown here is derived from an EMBL/GenBank/DDBJ whole genome shotgun (WGS) entry which is preliminary data.</text>
</comment>
<evidence type="ECO:0000313" key="3">
    <source>
        <dbReference type="Proteomes" id="UP000614350"/>
    </source>
</evidence>
<keyword evidence="3" id="KW-1185">Reference proteome</keyword>
<accession>A0A834KEW8</accession>
<proteinExistence type="predicted"/>
<protein>
    <submittedName>
        <fullName evidence="2">Uncharacterized protein</fullName>
    </submittedName>
</protein>
<dbReference type="AlphaFoldDB" id="A0A834KEW8"/>
<gene>
    <name evidence="2" type="ORF">HZH66_004349</name>
</gene>